<evidence type="ECO:0000313" key="9">
    <source>
        <dbReference type="Proteomes" id="UP000220828"/>
    </source>
</evidence>
<evidence type="ECO:0000256" key="1">
    <source>
        <dbReference type="ARBA" id="ARBA00009693"/>
    </source>
</evidence>
<keyword evidence="2" id="KW-0645">Protease</keyword>
<comment type="similarity">
    <text evidence="1">Belongs to the peptidase C10 family.</text>
</comment>
<evidence type="ECO:0000256" key="5">
    <source>
        <dbReference type="ARBA" id="ARBA00022807"/>
    </source>
</evidence>
<evidence type="ECO:0000313" key="8">
    <source>
        <dbReference type="EMBL" id="PDS22097.1"/>
    </source>
</evidence>
<keyword evidence="3" id="KW-0732">Signal</keyword>
<dbReference type="Pfam" id="PF01640">
    <property type="entry name" value="Peptidase_C10"/>
    <property type="match status" value="1"/>
</dbReference>
<dbReference type="Gene3D" id="3.90.70.50">
    <property type="entry name" value="Peptidase C10, streptopain"/>
    <property type="match status" value="1"/>
</dbReference>
<dbReference type="OrthoDB" id="2235251at2"/>
<dbReference type="Pfam" id="PF13734">
    <property type="entry name" value="Inhibitor_I69"/>
    <property type="match status" value="1"/>
</dbReference>
<dbReference type="InterPro" id="IPR038765">
    <property type="entry name" value="Papain-like_cys_pep_sf"/>
</dbReference>
<name>A0A2H3KJ66_9FLAO</name>
<feature type="active site" description="Proton acceptor" evidence="6">
    <location>
        <position position="317"/>
    </location>
</feature>
<organism evidence="8 9">
    <name type="scientific">Flavobacterium branchiophilum</name>
    <dbReference type="NCBI Taxonomy" id="55197"/>
    <lineage>
        <taxon>Bacteria</taxon>
        <taxon>Pseudomonadati</taxon>
        <taxon>Bacteroidota</taxon>
        <taxon>Flavobacteriia</taxon>
        <taxon>Flavobacteriales</taxon>
        <taxon>Flavobacteriaceae</taxon>
        <taxon>Flavobacterium</taxon>
    </lineage>
</organism>
<comment type="caution">
    <text evidence="8">The sequence shown here is derived from an EMBL/GenBank/DDBJ whole genome shotgun (WGS) entry which is preliminary data.</text>
</comment>
<dbReference type="GO" id="GO:0006508">
    <property type="term" value="P:proteolysis"/>
    <property type="evidence" value="ECO:0007669"/>
    <property type="project" value="UniProtKB-KW"/>
</dbReference>
<dbReference type="InterPro" id="IPR000200">
    <property type="entry name" value="Peptidase_C10"/>
</dbReference>
<dbReference type="InterPro" id="IPR044934">
    <property type="entry name" value="Streptopain_sf"/>
</dbReference>
<proteinExistence type="inferred from homology"/>
<feature type="active site" description="Nucleophile" evidence="6">
    <location>
        <position position="185"/>
    </location>
</feature>
<dbReference type="GO" id="GO:0008234">
    <property type="term" value="F:cysteine-type peptidase activity"/>
    <property type="evidence" value="ECO:0007669"/>
    <property type="project" value="UniProtKB-KW"/>
</dbReference>
<dbReference type="Proteomes" id="UP000220828">
    <property type="component" value="Unassembled WGS sequence"/>
</dbReference>
<feature type="domain" description="Spi protease inhibitor" evidence="7">
    <location>
        <begin position="24"/>
        <end position="115"/>
    </location>
</feature>
<sequence length="381" mass="42483">MKIIKIKQILLGLFMLLSLGMWGQNVSVNEAEKVASNFLKLINPKSTFVISNAEEIKDDEGSLMYFFKVNDGFVIVANDKKAFPILAYNDNKNFATLASTNNEFQFWLSELKKQIRVLKQGISAPTLNKPAEIWNDLLLNSTKIKLISNIKGCPLSLNTETYNQKQPYNSLCPQSAQGVRAVTGCVATAMSEIMDYYNYPAKGNGQVTWNDTSTDVVGNLTFNLSDQNYNWNNMSDMDKAKISYHAGLAVNMNYGTISSGATLGNLRNALVNNFRFSSATIVPRSTNGISNWYSILKAEICNNRPVIYTGVGNVGGHAWVADGVVSFTIRFWTFNTTIDTPFAYMNWGWGGAFNGYYYLDNIVANNVYNFNTNQSIVKIVK</sequence>
<evidence type="ECO:0000256" key="3">
    <source>
        <dbReference type="ARBA" id="ARBA00022729"/>
    </source>
</evidence>
<evidence type="ECO:0000256" key="4">
    <source>
        <dbReference type="ARBA" id="ARBA00022801"/>
    </source>
</evidence>
<dbReference type="EMBL" id="PCMW01000116">
    <property type="protein sequence ID" value="PDS22097.1"/>
    <property type="molecule type" value="Genomic_DNA"/>
</dbReference>
<protein>
    <recommendedName>
        <fullName evidence="7">Spi protease inhibitor domain-containing protein</fullName>
    </recommendedName>
</protein>
<dbReference type="AlphaFoldDB" id="A0A2H3KJ66"/>
<gene>
    <name evidence="8" type="ORF">B0A77_14295</name>
</gene>
<evidence type="ECO:0000256" key="6">
    <source>
        <dbReference type="PIRSR" id="PIRSR600200-1"/>
    </source>
</evidence>
<accession>A0A2H3KJ66</accession>
<dbReference type="InterPro" id="IPR025896">
    <property type="entry name" value="Spi_Prtas-inh"/>
</dbReference>
<keyword evidence="4" id="KW-0378">Hydrolase</keyword>
<dbReference type="RefSeq" id="WP_014083115.1">
    <property type="nucleotide sequence ID" value="NZ_CBCSFI010000036.1"/>
</dbReference>
<evidence type="ECO:0000256" key="2">
    <source>
        <dbReference type="ARBA" id="ARBA00022670"/>
    </source>
</evidence>
<dbReference type="PRINTS" id="PR00797">
    <property type="entry name" value="STREPTOPAIN"/>
</dbReference>
<keyword evidence="5" id="KW-0788">Thiol protease</keyword>
<dbReference type="SUPFAM" id="SSF54001">
    <property type="entry name" value="Cysteine proteinases"/>
    <property type="match status" value="1"/>
</dbReference>
<reference evidence="8 9" key="1">
    <citation type="submission" date="2017-09" db="EMBL/GenBank/DDBJ databases">
        <title>Whole genomes of Flavobacteriaceae.</title>
        <authorList>
            <person name="Stine C."/>
            <person name="Li C."/>
            <person name="Tadesse D."/>
        </authorList>
    </citation>
    <scope>NUCLEOTIDE SEQUENCE [LARGE SCALE GENOMIC DNA]</scope>
    <source>
        <strain evidence="8 9">ATCC 35036</strain>
    </source>
</reference>
<evidence type="ECO:0000259" key="7">
    <source>
        <dbReference type="Pfam" id="PF13734"/>
    </source>
</evidence>